<dbReference type="SMART" id="SM00540">
    <property type="entry name" value="LEM"/>
    <property type="match status" value="1"/>
</dbReference>
<evidence type="ECO:0000256" key="5">
    <source>
        <dbReference type="PROSITE-ProRule" id="PRU00023"/>
    </source>
</evidence>
<dbReference type="Pfam" id="PF03020">
    <property type="entry name" value="LEM"/>
    <property type="match status" value="1"/>
</dbReference>
<dbReference type="InterPro" id="IPR036770">
    <property type="entry name" value="Ankyrin_rpt-contain_sf"/>
</dbReference>
<reference evidence="8 9" key="1">
    <citation type="journal article" date="2008" name="Nature">
        <title>The Trichoplax genome and the nature of placozoans.</title>
        <authorList>
            <person name="Srivastava M."/>
            <person name="Begovic E."/>
            <person name="Chapman J."/>
            <person name="Putnam N.H."/>
            <person name="Hellsten U."/>
            <person name="Kawashima T."/>
            <person name="Kuo A."/>
            <person name="Mitros T."/>
            <person name="Salamov A."/>
            <person name="Carpenter M.L."/>
            <person name="Signorovitch A.Y."/>
            <person name="Moreno M.A."/>
            <person name="Kamm K."/>
            <person name="Grimwood J."/>
            <person name="Schmutz J."/>
            <person name="Shapiro H."/>
            <person name="Grigoriev I.V."/>
            <person name="Buss L.W."/>
            <person name="Schierwater B."/>
            <person name="Dellaporta S.L."/>
            <person name="Rokhsar D.S."/>
        </authorList>
    </citation>
    <scope>NUCLEOTIDE SEQUENCE [LARGE SCALE GENOMIC DNA]</scope>
    <source>
        <strain evidence="8 9">Grell-BS-1999</strain>
    </source>
</reference>
<dbReference type="RefSeq" id="XP_002117666.1">
    <property type="nucleotide sequence ID" value="XM_002117630.1"/>
</dbReference>
<proteinExistence type="inferred from homology"/>
<dbReference type="PANTHER" id="PTHR12349:SF4">
    <property type="entry name" value="ANKYRIN REPEAT AND LEM DOMAIN-CONTAINING PROTEIN 2"/>
    <property type="match status" value="1"/>
</dbReference>
<dbReference type="InterPro" id="IPR011015">
    <property type="entry name" value="LEM/LEM-like_dom_sf"/>
</dbReference>
<keyword evidence="3 5" id="KW-0040">ANK repeat</keyword>
<dbReference type="PANTHER" id="PTHR12349">
    <property type="entry name" value="ANKYRIN REPEAT AND LEM DOMAIN-CONTAINING PROTEIN 2"/>
    <property type="match status" value="1"/>
</dbReference>
<dbReference type="Proteomes" id="UP000009022">
    <property type="component" value="Unassembled WGS sequence"/>
</dbReference>
<accession>B3SBP7</accession>
<dbReference type="Pfam" id="PF24567">
    <property type="entry name" value="ANKLE2_3rd"/>
    <property type="match status" value="1"/>
</dbReference>
<dbReference type="Gene3D" id="1.10.720.40">
    <property type="match status" value="1"/>
</dbReference>
<evidence type="ECO:0000256" key="3">
    <source>
        <dbReference type="ARBA" id="ARBA00023043"/>
    </source>
</evidence>
<dbReference type="PROSITE" id="PS50088">
    <property type="entry name" value="ANK_REPEAT"/>
    <property type="match status" value="1"/>
</dbReference>
<dbReference type="SUPFAM" id="SSF63451">
    <property type="entry name" value="LEM domain"/>
    <property type="match status" value="1"/>
</dbReference>
<dbReference type="FunCoup" id="B3SBP7">
    <property type="interactions" value="2363"/>
</dbReference>
<dbReference type="InterPro" id="IPR056237">
    <property type="entry name" value="ANKLE2_3rd"/>
</dbReference>
<dbReference type="GO" id="GO:0051301">
    <property type="term" value="P:cell division"/>
    <property type="evidence" value="ECO:0007669"/>
    <property type="project" value="UniProtKB-KW"/>
</dbReference>
<feature type="region of interest" description="Disordered" evidence="6">
    <location>
        <begin position="503"/>
        <end position="530"/>
    </location>
</feature>
<dbReference type="OrthoDB" id="7446186at2759"/>
<organism evidence="8 9">
    <name type="scientific">Trichoplax adhaerens</name>
    <name type="common">Trichoplax reptans</name>
    <dbReference type="NCBI Taxonomy" id="10228"/>
    <lineage>
        <taxon>Eukaryota</taxon>
        <taxon>Metazoa</taxon>
        <taxon>Placozoa</taxon>
        <taxon>Uniplacotomia</taxon>
        <taxon>Trichoplacea</taxon>
        <taxon>Trichoplacidae</taxon>
        <taxon>Trichoplax</taxon>
    </lineage>
</organism>
<evidence type="ECO:0000256" key="2">
    <source>
        <dbReference type="ARBA" id="ARBA00022618"/>
    </source>
</evidence>
<evidence type="ECO:0000313" key="8">
    <source>
        <dbReference type="EMBL" id="EDV19796.1"/>
    </source>
</evidence>
<evidence type="ECO:0000313" key="9">
    <source>
        <dbReference type="Proteomes" id="UP000009022"/>
    </source>
</evidence>
<dbReference type="CTD" id="6758879"/>
<dbReference type="PhylomeDB" id="B3SBP7"/>
<dbReference type="SUPFAM" id="SSF48403">
    <property type="entry name" value="Ankyrin repeat"/>
    <property type="match status" value="1"/>
</dbReference>
<dbReference type="eggNOG" id="ENOG502QQ4Z">
    <property type="taxonomic scope" value="Eukaryota"/>
</dbReference>
<dbReference type="AlphaFoldDB" id="B3SBP7"/>
<protein>
    <recommendedName>
        <fullName evidence="7">LEM domain-containing protein</fullName>
    </recommendedName>
</protein>
<evidence type="ECO:0000259" key="7">
    <source>
        <dbReference type="PROSITE" id="PS50954"/>
    </source>
</evidence>
<dbReference type="HOGENOM" id="CLU_017564_0_0_1"/>
<dbReference type="InterPro" id="IPR002110">
    <property type="entry name" value="Ankyrin_rpt"/>
</dbReference>
<gene>
    <name evidence="8" type="ORF">TRIADDRAFT_61691</name>
</gene>
<dbReference type="KEGG" id="tad:TRIADDRAFT_61691"/>
<feature type="domain" description="LEM" evidence="7">
    <location>
        <begin position="10"/>
        <end position="54"/>
    </location>
</feature>
<dbReference type="InParanoid" id="B3SBP7"/>
<name>B3SBP7_TRIAD</name>
<keyword evidence="2" id="KW-0132">Cell division</keyword>
<feature type="repeat" description="ANK" evidence="5">
    <location>
        <begin position="283"/>
        <end position="315"/>
    </location>
</feature>
<dbReference type="OMA" id="NTIMAYP"/>
<dbReference type="Pfam" id="PF00023">
    <property type="entry name" value="Ank"/>
    <property type="match status" value="1"/>
</dbReference>
<keyword evidence="4" id="KW-0131">Cell cycle</keyword>
<dbReference type="CDD" id="cd12934">
    <property type="entry name" value="LEM"/>
    <property type="match status" value="1"/>
</dbReference>
<evidence type="ECO:0000256" key="6">
    <source>
        <dbReference type="SAM" id="MobiDB-lite"/>
    </source>
</evidence>
<evidence type="ECO:0000256" key="4">
    <source>
        <dbReference type="ARBA" id="ARBA00023306"/>
    </source>
</evidence>
<dbReference type="EMBL" id="DS985266">
    <property type="protein sequence ID" value="EDV19796.1"/>
    <property type="molecule type" value="Genomic_DNA"/>
</dbReference>
<dbReference type="STRING" id="10228.B3SBP7"/>
<dbReference type="GeneID" id="6758879"/>
<feature type="compositionally biased region" description="Polar residues" evidence="6">
    <location>
        <begin position="503"/>
        <end position="517"/>
    </location>
</feature>
<sequence>MVALAMEDIRARIETLDDNELRRELKNLGLDIGPITATTKATFIGLLAKKLHRLNGGEVPPDNDQDTDVKAVSNNSINSSAVCRKSNSDQKPSIYYGVWLGDDQQSTESVPTTPLVFDRKSDLEKYLKGHKTARFRTFKSKNDAECYSLSTSQYVVNSSLNGSSLDTEPPQQYHGPSRTIISHLQRAARCGLLEQYSDLVEQNPRCLLTAVETPVILQEGLRYNAMHFGSHYNQPEICQYVIDKCKDLQFWKKLYPNDDSEQLRQNCINIALDRYLNTPDKMLAETPLHFACKFGFTEVVKNLLHEPATLRNCKNKHGKLPFDLICTRYNNEDKQEVKESIENLFTEHYFVPIYREDDNVVPPKLGTPCKSDQINLSFDESLLDKALSPIDPKRVLRAYAGPTSPALAKEFHKLLVTPSSIEKRRAYSDIKCRDSEKGIERVARSLARDMQVPWKEYWKFMDGYADFMTSDGLMKLEKYLKESKAKTSTAKTTELDNVTSKLDTMNLSGTPESNTTPRRGESDMETETDENTDGFLVGKIAGIDLDVMRAIRPEDLDSNKYPLVTEWYNKVSSKANADQSYDRLRKKQLGKRILFK</sequence>
<dbReference type="Gene3D" id="1.25.40.20">
    <property type="entry name" value="Ankyrin repeat-containing domain"/>
    <property type="match status" value="1"/>
</dbReference>
<evidence type="ECO:0000256" key="1">
    <source>
        <dbReference type="ARBA" id="ARBA00007597"/>
    </source>
</evidence>
<keyword evidence="9" id="KW-1185">Reference proteome</keyword>
<dbReference type="PROSITE" id="PS50954">
    <property type="entry name" value="LEM"/>
    <property type="match status" value="1"/>
</dbReference>
<comment type="similarity">
    <text evidence="1">Belongs to the ANKLE2 family.</text>
</comment>
<dbReference type="InterPro" id="IPR003887">
    <property type="entry name" value="LEM_dom"/>
</dbReference>